<proteinExistence type="predicted"/>
<keyword evidence="1" id="KW-0812">Transmembrane</keyword>
<name>A0A2W5KW40_9GAMM</name>
<feature type="transmembrane region" description="Helical" evidence="1">
    <location>
        <begin position="6"/>
        <end position="27"/>
    </location>
</feature>
<feature type="transmembrane region" description="Helical" evidence="1">
    <location>
        <begin position="39"/>
        <end position="58"/>
    </location>
</feature>
<feature type="transmembrane region" description="Helical" evidence="1">
    <location>
        <begin position="70"/>
        <end position="94"/>
    </location>
</feature>
<comment type="caution">
    <text evidence="2">The sequence shown here is derived from an EMBL/GenBank/DDBJ whole genome shotgun (WGS) entry which is preliminary data.</text>
</comment>
<accession>A0A2W5KW40</accession>
<evidence type="ECO:0000256" key="1">
    <source>
        <dbReference type="SAM" id="Phobius"/>
    </source>
</evidence>
<keyword evidence="1" id="KW-1133">Transmembrane helix</keyword>
<dbReference type="AlphaFoldDB" id="A0A2W5KW40"/>
<gene>
    <name evidence="2" type="ORF">DI564_01600</name>
</gene>
<keyword evidence="1" id="KW-0472">Membrane</keyword>
<reference evidence="2 3" key="1">
    <citation type="submission" date="2017-08" db="EMBL/GenBank/DDBJ databases">
        <title>Infants hospitalized years apart are colonized by the same room-sourced microbial strains.</title>
        <authorList>
            <person name="Brooks B."/>
            <person name="Olm M.R."/>
            <person name="Firek B.A."/>
            <person name="Baker R."/>
            <person name="Thomas B.C."/>
            <person name="Morowitz M.J."/>
            <person name="Banfield J.F."/>
        </authorList>
    </citation>
    <scope>NUCLEOTIDE SEQUENCE [LARGE SCALE GENOMIC DNA]</scope>
    <source>
        <strain evidence="2">S2_005_003_R2_42</strain>
    </source>
</reference>
<protein>
    <recommendedName>
        <fullName evidence="4">Transmembrane protein</fullName>
    </recommendedName>
</protein>
<evidence type="ECO:0000313" key="3">
    <source>
        <dbReference type="Proteomes" id="UP000249046"/>
    </source>
</evidence>
<sequence length="110" mass="12344">MNPTIEIGLSFILFLPWFAIIGALYWLFPRQPRHLKRRLFDLAVLLGSVVLSIAGMRWGYVNADPGSGAIWKQVLATLVAYGIFLAVLTVAVPVRHHWLGLAHRTKHDAD</sequence>
<evidence type="ECO:0000313" key="2">
    <source>
        <dbReference type="EMBL" id="PZQ19618.1"/>
    </source>
</evidence>
<dbReference type="EMBL" id="QFPO01000002">
    <property type="protein sequence ID" value="PZQ19618.1"/>
    <property type="molecule type" value="Genomic_DNA"/>
</dbReference>
<dbReference type="Proteomes" id="UP000249046">
    <property type="component" value="Unassembled WGS sequence"/>
</dbReference>
<evidence type="ECO:0008006" key="4">
    <source>
        <dbReference type="Google" id="ProtNLM"/>
    </source>
</evidence>
<organism evidence="2 3">
    <name type="scientific">Rhodanobacter denitrificans</name>
    <dbReference type="NCBI Taxonomy" id="666685"/>
    <lineage>
        <taxon>Bacteria</taxon>
        <taxon>Pseudomonadati</taxon>
        <taxon>Pseudomonadota</taxon>
        <taxon>Gammaproteobacteria</taxon>
        <taxon>Lysobacterales</taxon>
        <taxon>Rhodanobacteraceae</taxon>
        <taxon>Rhodanobacter</taxon>
    </lineage>
</organism>